<dbReference type="InterPro" id="IPR000305">
    <property type="entry name" value="GIY-YIG_endonuc"/>
</dbReference>
<evidence type="ECO:0000313" key="3">
    <source>
        <dbReference type="EMBL" id="MCA9382080.1"/>
    </source>
</evidence>
<protein>
    <submittedName>
        <fullName evidence="3">GIY-YIG nuclease family protein</fullName>
    </submittedName>
</protein>
<name>A0A955RI65_9BACT</name>
<gene>
    <name evidence="3" type="ORF">KC660_01580</name>
</gene>
<evidence type="ECO:0000256" key="1">
    <source>
        <dbReference type="ARBA" id="ARBA00007435"/>
    </source>
</evidence>
<evidence type="ECO:0000313" key="4">
    <source>
        <dbReference type="Proteomes" id="UP000782843"/>
    </source>
</evidence>
<dbReference type="Pfam" id="PF01541">
    <property type="entry name" value="GIY-YIG"/>
    <property type="match status" value="1"/>
</dbReference>
<dbReference type="InterPro" id="IPR035901">
    <property type="entry name" value="GIY-YIG_endonuc_sf"/>
</dbReference>
<reference evidence="3" key="2">
    <citation type="journal article" date="2021" name="Microbiome">
        <title>Successional dynamics and alternative stable states in a saline activated sludge microbial community over 9 years.</title>
        <authorList>
            <person name="Wang Y."/>
            <person name="Ye J."/>
            <person name="Ju F."/>
            <person name="Liu L."/>
            <person name="Boyd J.A."/>
            <person name="Deng Y."/>
            <person name="Parks D.H."/>
            <person name="Jiang X."/>
            <person name="Yin X."/>
            <person name="Woodcroft B.J."/>
            <person name="Tyson G.W."/>
            <person name="Hugenholtz P."/>
            <person name="Polz M.F."/>
            <person name="Zhang T."/>
        </authorList>
    </citation>
    <scope>NUCLEOTIDE SEQUENCE</scope>
    <source>
        <strain evidence="3">HKST-UBA10</strain>
    </source>
</reference>
<comment type="similarity">
    <text evidence="1">Belongs to the UPF0213 family.</text>
</comment>
<dbReference type="AlphaFoldDB" id="A0A955RI65"/>
<dbReference type="Gene3D" id="3.40.1440.10">
    <property type="entry name" value="GIY-YIG endonuclease"/>
    <property type="match status" value="1"/>
</dbReference>
<reference evidence="3" key="1">
    <citation type="submission" date="2020-04" db="EMBL/GenBank/DDBJ databases">
        <authorList>
            <person name="Zhang T."/>
        </authorList>
    </citation>
    <scope>NUCLEOTIDE SEQUENCE</scope>
    <source>
        <strain evidence="3">HKST-UBA10</strain>
    </source>
</reference>
<dbReference type="PANTHER" id="PTHR34477">
    <property type="entry name" value="UPF0213 PROTEIN YHBQ"/>
    <property type="match status" value="1"/>
</dbReference>
<dbReference type="InterPro" id="IPR050190">
    <property type="entry name" value="UPF0213_domain"/>
</dbReference>
<dbReference type="PANTHER" id="PTHR34477:SF5">
    <property type="entry name" value="BSL5627 PROTEIN"/>
    <property type="match status" value="1"/>
</dbReference>
<proteinExistence type="inferred from homology"/>
<dbReference type="SUPFAM" id="SSF82771">
    <property type="entry name" value="GIY-YIG endonuclease"/>
    <property type="match status" value="1"/>
</dbReference>
<dbReference type="EMBL" id="JAGQLG010000056">
    <property type="protein sequence ID" value="MCA9382080.1"/>
    <property type="molecule type" value="Genomic_DNA"/>
</dbReference>
<feature type="domain" description="GIY-YIG" evidence="2">
    <location>
        <begin position="1"/>
        <end position="71"/>
    </location>
</feature>
<dbReference type="PROSITE" id="PS50164">
    <property type="entry name" value="GIY_YIG"/>
    <property type="match status" value="1"/>
</dbReference>
<dbReference type="Proteomes" id="UP000782843">
    <property type="component" value="Unassembled WGS sequence"/>
</dbReference>
<evidence type="ECO:0000259" key="2">
    <source>
        <dbReference type="PROSITE" id="PS50164"/>
    </source>
</evidence>
<sequence>MLTNKIHSTLYIGTTADTERRFLQHRSKLLPGFSKKYNLMKLIFYEEYSLPNEAILREKQLKKWKRKWKERIINEVNPDWIDLAKS</sequence>
<comment type="caution">
    <text evidence="3">The sequence shown here is derived from an EMBL/GenBank/DDBJ whole genome shotgun (WGS) entry which is preliminary data.</text>
</comment>
<organism evidence="3 4">
    <name type="scientific">Candidatus Dojkabacteria bacterium</name>
    <dbReference type="NCBI Taxonomy" id="2099670"/>
    <lineage>
        <taxon>Bacteria</taxon>
        <taxon>Candidatus Dojkabacteria</taxon>
    </lineage>
</organism>
<accession>A0A955RI65</accession>